<proteinExistence type="predicted"/>
<reference evidence="1" key="1">
    <citation type="submission" date="2020-07" db="EMBL/GenBank/DDBJ databases">
        <title>Clarias magur genome sequencing, assembly and annotation.</title>
        <authorList>
            <person name="Kushwaha B."/>
            <person name="Kumar R."/>
            <person name="Das P."/>
            <person name="Joshi C.G."/>
            <person name="Kumar D."/>
            <person name="Nagpure N.S."/>
            <person name="Pandey M."/>
            <person name="Agarwal S."/>
            <person name="Srivastava S."/>
            <person name="Singh M."/>
            <person name="Sahoo L."/>
            <person name="Jayasankar P."/>
            <person name="Meher P.K."/>
            <person name="Koringa P.G."/>
            <person name="Iquebal M.A."/>
            <person name="Das S.P."/>
            <person name="Bit A."/>
            <person name="Patnaik S."/>
            <person name="Patel N."/>
            <person name="Shah T.M."/>
            <person name="Hinsu A."/>
            <person name="Jena J.K."/>
        </authorList>
    </citation>
    <scope>NUCLEOTIDE SEQUENCE</scope>
    <source>
        <strain evidence="1">CIFAMagur01</strain>
        <tissue evidence="1">Testis</tissue>
    </source>
</reference>
<dbReference type="Proteomes" id="UP000727407">
    <property type="component" value="Unassembled WGS sequence"/>
</dbReference>
<dbReference type="EMBL" id="QNUK01000160">
    <property type="protein sequence ID" value="KAF5899678.1"/>
    <property type="molecule type" value="Genomic_DNA"/>
</dbReference>
<organism evidence="1 2">
    <name type="scientific">Clarias magur</name>
    <name type="common">Asian catfish</name>
    <name type="synonym">Macropteronotus magur</name>
    <dbReference type="NCBI Taxonomy" id="1594786"/>
    <lineage>
        <taxon>Eukaryota</taxon>
        <taxon>Metazoa</taxon>
        <taxon>Chordata</taxon>
        <taxon>Craniata</taxon>
        <taxon>Vertebrata</taxon>
        <taxon>Euteleostomi</taxon>
        <taxon>Actinopterygii</taxon>
        <taxon>Neopterygii</taxon>
        <taxon>Teleostei</taxon>
        <taxon>Ostariophysi</taxon>
        <taxon>Siluriformes</taxon>
        <taxon>Clariidae</taxon>
        <taxon>Clarias</taxon>
    </lineage>
</organism>
<gene>
    <name evidence="1" type="primary">lpxK</name>
    <name evidence="1" type="ORF">DAT39_010627</name>
</gene>
<accession>A0A8J4U3N8</accession>
<protein>
    <submittedName>
        <fullName evidence="1">2,3-bisphosphoglycerate-independent phosphoglycerate mutase</fullName>
    </submittedName>
</protein>
<evidence type="ECO:0000313" key="1">
    <source>
        <dbReference type="EMBL" id="KAF5899678.1"/>
    </source>
</evidence>
<feature type="non-terminal residue" evidence="1">
    <location>
        <position position="1"/>
    </location>
</feature>
<dbReference type="OrthoDB" id="10520177at2759"/>
<sequence>TAYCEDKKEGNHCLYIQIPLKEALGNITVLNRLISPQSSGSVTAPGHMTWKRKARSHFGSLS</sequence>
<name>A0A8J4U3N8_CLAMG</name>
<feature type="non-terminal residue" evidence="1">
    <location>
        <position position="62"/>
    </location>
</feature>
<comment type="caution">
    <text evidence="1">The sequence shown here is derived from an EMBL/GenBank/DDBJ whole genome shotgun (WGS) entry which is preliminary data.</text>
</comment>
<keyword evidence="2" id="KW-1185">Reference proteome</keyword>
<dbReference type="AlphaFoldDB" id="A0A8J4U3N8"/>
<evidence type="ECO:0000313" key="2">
    <source>
        <dbReference type="Proteomes" id="UP000727407"/>
    </source>
</evidence>